<keyword evidence="6 15" id="KW-0347">Helicase</keyword>
<keyword evidence="4" id="KW-0227">DNA damage</keyword>
<comment type="caution">
    <text evidence="18">The sequence shown here is derived from an EMBL/GenBank/DDBJ whole genome shotgun (WGS) entry which is preliminary data.</text>
</comment>
<dbReference type="PANTHER" id="PTHR11070">
    <property type="entry name" value="UVRD / RECB / PCRA DNA HELICASE FAMILY MEMBER"/>
    <property type="match status" value="1"/>
</dbReference>
<sequence length="1001" mass="115156">MSESTFIKLYASLNKTQKEAVDTTEGPVMVIAGPGTGKTSILTLRIANILRKTDVPPDAILALTFTESGAHSMRKKLVDIIGAQAYRVNIHTFHGFTNELIGKYPEYFPKVVGGVALGEIDQIKIIEEILKKEKFKIIKPYGNIFYYLRGALGSIRTLKRENVSALKFEKLIKKQEKEFFGREDLYHKNGRFKGEMKSIHKSTLKKIEKNKELATVYKLYEKQLLENHQYDYEDMIIEAISALEKHKDFLLELQEEFQYILADEHQDANNAQNRILELLSSFHKSPNLFIVGDEKQAIYRFQGASLDDFLYFKKKYKDAVVISLEANYRSTQSILDASHSLIIKNFVKDDDLRKELKSFGGQKGKPIKVLEFKTEETELTAIAKDIKDKINKKIPPHQITVLYRDNRDAFPIANELERISVPFNILSEKDILEDEEIKKLMVLLVAVDNYGNEELLSKLLFVDFLNIEPLDIYKTIKFSQKERILLADVLKDGKLLVRAGVGDPKKIISLSNNISNWSKIAKNNNLMECLETIINQSGFIRSVISKNNSLEKLEKLDTLLAEVKAIVSAHKEYKLSDFMNFLKTLETHDAKMEMKSRANFEDRVSLMTAHKSKGQEFEYVYIIGVTDGHWGNRRTVSLFDLPIQASQSAIFDKNEDERRLFYVALTRAKKEVTLSYSSVNKDGKDILPSQFIEEIRKDLIEKKQTIKTKTSLSRKIGKGRKLGAGMDIKNKKYLQKLFLDQGLTVTAINNFMECPWKYFFENLIRLPKAPQKHQMFGIAMHSALKEFFDKYRIDTKLSSVQLLKMFERNLTKQPLSLGDYEDSLEKGQRALSLYYEKYKNSWQKNIINEFKISGIFIPFMKDKKLLLRGMLDKIEILSEGGVNVVDYKTGSAKARNDILGETKNSNGNIKRQLDFYKLLLDNFEKRKYKMISGEIDFVEPDTKGRFKKEVFLIGKEESDSALKLTQQIATDIYNLSFWNKVCGRGKCQFCSLRASMARQGG</sequence>
<evidence type="ECO:0000256" key="15">
    <source>
        <dbReference type="PROSITE-ProRule" id="PRU00560"/>
    </source>
</evidence>
<dbReference type="InterPro" id="IPR027417">
    <property type="entry name" value="P-loop_NTPase"/>
</dbReference>
<dbReference type="AlphaFoldDB" id="A0A2H0K8N2"/>
<evidence type="ECO:0000259" key="16">
    <source>
        <dbReference type="PROSITE" id="PS51198"/>
    </source>
</evidence>
<keyword evidence="10" id="KW-0234">DNA repair</keyword>
<evidence type="ECO:0000256" key="9">
    <source>
        <dbReference type="ARBA" id="ARBA00023125"/>
    </source>
</evidence>
<dbReference type="Pfam" id="PF12705">
    <property type="entry name" value="PDDEXK_1"/>
    <property type="match status" value="1"/>
</dbReference>
<dbReference type="GO" id="GO:0004527">
    <property type="term" value="F:exonuclease activity"/>
    <property type="evidence" value="ECO:0007669"/>
    <property type="project" value="UniProtKB-KW"/>
</dbReference>
<evidence type="ECO:0000256" key="13">
    <source>
        <dbReference type="ARBA" id="ARBA00034808"/>
    </source>
</evidence>
<keyword evidence="11" id="KW-0413">Isomerase</keyword>
<gene>
    <name evidence="18" type="ORF">COV95_02430</name>
</gene>
<feature type="domain" description="UvrD-like helicase C-terminal" evidence="17">
    <location>
        <begin position="332"/>
        <end position="614"/>
    </location>
</feature>
<dbReference type="InterPro" id="IPR038726">
    <property type="entry name" value="PDDEXK_AddAB-type"/>
</dbReference>
<accession>A0A2H0K8N2</accession>
<dbReference type="CDD" id="cd17932">
    <property type="entry name" value="DEXQc_UvrD"/>
    <property type="match status" value="1"/>
</dbReference>
<keyword evidence="3 15" id="KW-0547">Nucleotide-binding</keyword>
<dbReference type="InterPro" id="IPR014017">
    <property type="entry name" value="DNA_helicase_UvrD-like_C"/>
</dbReference>
<comment type="catalytic activity">
    <reaction evidence="12">
        <text>Couples ATP hydrolysis with the unwinding of duplex DNA by translocating in the 3'-5' direction.</text>
        <dbReference type="EC" id="5.6.2.4"/>
    </reaction>
</comment>
<dbReference type="InterPro" id="IPR000212">
    <property type="entry name" value="DNA_helicase_UvrD/REP"/>
</dbReference>
<organism evidence="18 19">
    <name type="scientific">Candidatus Zambryskibacteria bacterium CG11_big_fil_rev_8_21_14_0_20_40_24</name>
    <dbReference type="NCBI Taxonomy" id="1975116"/>
    <lineage>
        <taxon>Bacteria</taxon>
        <taxon>Candidatus Zambryskiibacteriota</taxon>
    </lineage>
</organism>
<evidence type="ECO:0000313" key="19">
    <source>
        <dbReference type="Proteomes" id="UP000229834"/>
    </source>
</evidence>
<dbReference type="PANTHER" id="PTHR11070:SF2">
    <property type="entry name" value="ATP-DEPENDENT DNA HELICASE SRS2"/>
    <property type="match status" value="1"/>
</dbReference>
<evidence type="ECO:0000256" key="12">
    <source>
        <dbReference type="ARBA" id="ARBA00034617"/>
    </source>
</evidence>
<dbReference type="PROSITE" id="PS51217">
    <property type="entry name" value="UVRD_HELICASE_CTER"/>
    <property type="match status" value="1"/>
</dbReference>
<evidence type="ECO:0000256" key="4">
    <source>
        <dbReference type="ARBA" id="ARBA00022763"/>
    </source>
</evidence>
<evidence type="ECO:0000256" key="7">
    <source>
        <dbReference type="ARBA" id="ARBA00022839"/>
    </source>
</evidence>
<evidence type="ECO:0000256" key="10">
    <source>
        <dbReference type="ARBA" id="ARBA00023204"/>
    </source>
</evidence>
<comment type="catalytic activity">
    <reaction evidence="14">
        <text>ATP + H2O = ADP + phosphate + H(+)</text>
        <dbReference type="Rhea" id="RHEA:13065"/>
        <dbReference type="ChEBI" id="CHEBI:15377"/>
        <dbReference type="ChEBI" id="CHEBI:15378"/>
        <dbReference type="ChEBI" id="CHEBI:30616"/>
        <dbReference type="ChEBI" id="CHEBI:43474"/>
        <dbReference type="ChEBI" id="CHEBI:456216"/>
        <dbReference type="EC" id="5.6.2.4"/>
    </reaction>
</comment>
<comment type="similarity">
    <text evidence="1">Belongs to the helicase family. UvrD subfamily.</text>
</comment>
<keyword evidence="9" id="KW-0238">DNA-binding</keyword>
<protein>
    <recommendedName>
        <fullName evidence="13">DNA 3'-5' helicase</fullName>
        <ecNumber evidence="13">5.6.2.4</ecNumber>
    </recommendedName>
</protein>
<evidence type="ECO:0000256" key="6">
    <source>
        <dbReference type="ARBA" id="ARBA00022806"/>
    </source>
</evidence>
<dbReference type="Gene3D" id="3.40.50.300">
    <property type="entry name" value="P-loop containing nucleotide triphosphate hydrolases"/>
    <property type="match status" value="2"/>
</dbReference>
<evidence type="ECO:0000256" key="5">
    <source>
        <dbReference type="ARBA" id="ARBA00022801"/>
    </source>
</evidence>
<dbReference type="InterPro" id="IPR011604">
    <property type="entry name" value="PDDEXK-like_dom_sf"/>
</dbReference>
<dbReference type="Proteomes" id="UP000229834">
    <property type="component" value="Unassembled WGS sequence"/>
</dbReference>
<dbReference type="SUPFAM" id="SSF52540">
    <property type="entry name" value="P-loop containing nucleoside triphosphate hydrolases"/>
    <property type="match status" value="1"/>
</dbReference>
<evidence type="ECO:0000256" key="14">
    <source>
        <dbReference type="ARBA" id="ARBA00048988"/>
    </source>
</evidence>
<dbReference type="GO" id="GO:0043138">
    <property type="term" value="F:3'-5' DNA helicase activity"/>
    <property type="evidence" value="ECO:0007669"/>
    <property type="project" value="UniProtKB-EC"/>
</dbReference>
<dbReference type="Gene3D" id="3.90.320.10">
    <property type="match status" value="1"/>
</dbReference>
<dbReference type="EMBL" id="PCVC01000067">
    <property type="protein sequence ID" value="PIQ66744.1"/>
    <property type="molecule type" value="Genomic_DNA"/>
</dbReference>
<evidence type="ECO:0000256" key="1">
    <source>
        <dbReference type="ARBA" id="ARBA00009922"/>
    </source>
</evidence>
<proteinExistence type="inferred from homology"/>
<dbReference type="EC" id="5.6.2.4" evidence="13"/>
<dbReference type="PROSITE" id="PS51198">
    <property type="entry name" value="UVRD_HELICASE_ATP_BIND"/>
    <property type="match status" value="1"/>
</dbReference>
<dbReference type="Gene3D" id="1.10.10.160">
    <property type="match status" value="1"/>
</dbReference>
<evidence type="ECO:0000256" key="11">
    <source>
        <dbReference type="ARBA" id="ARBA00023235"/>
    </source>
</evidence>
<dbReference type="GO" id="GO:0005524">
    <property type="term" value="F:ATP binding"/>
    <property type="evidence" value="ECO:0007669"/>
    <property type="project" value="UniProtKB-UniRule"/>
</dbReference>
<evidence type="ECO:0000256" key="3">
    <source>
        <dbReference type="ARBA" id="ARBA00022741"/>
    </source>
</evidence>
<keyword evidence="5 15" id="KW-0378">Hydrolase</keyword>
<evidence type="ECO:0000256" key="8">
    <source>
        <dbReference type="ARBA" id="ARBA00022840"/>
    </source>
</evidence>
<reference evidence="18 19" key="1">
    <citation type="submission" date="2017-09" db="EMBL/GenBank/DDBJ databases">
        <title>Depth-based differentiation of microbial function through sediment-hosted aquifers and enrichment of novel symbionts in the deep terrestrial subsurface.</title>
        <authorList>
            <person name="Probst A.J."/>
            <person name="Ladd B."/>
            <person name="Jarett J.K."/>
            <person name="Geller-Mcgrath D.E."/>
            <person name="Sieber C.M."/>
            <person name="Emerson J.B."/>
            <person name="Anantharaman K."/>
            <person name="Thomas B.C."/>
            <person name="Malmstrom R."/>
            <person name="Stieglmeier M."/>
            <person name="Klingl A."/>
            <person name="Woyke T."/>
            <person name="Ryan C.M."/>
            <person name="Banfield J.F."/>
        </authorList>
    </citation>
    <scope>NUCLEOTIDE SEQUENCE [LARGE SCALE GENOMIC DNA]</scope>
    <source>
        <strain evidence="18">CG11_big_fil_rev_8_21_14_0_20_40_24</strain>
    </source>
</reference>
<dbReference type="Pfam" id="PF00580">
    <property type="entry name" value="UvrD-helicase"/>
    <property type="match status" value="1"/>
</dbReference>
<dbReference type="InterPro" id="IPR014016">
    <property type="entry name" value="UvrD-like_ATP-bd"/>
</dbReference>
<dbReference type="GO" id="GO:0000725">
    <property type="term" value="P:recombinational repair"/>
    <property type="evidence" value="ECO:0007669"/>
    <property type="project" value="TreeGrafter"/>
</dbReference>
<name>A0A2H0K8N2_9BACT</name>
<dbReference type="InterPro" id="IPR013986">
    <property type="entry name" value="DExx_box_DNA_helicase_dom_sf"/>
</dbReference>
<dbReference type="Pfam" id="PF13361">
    <property type="entry name" value="UvrD_C"/>
    <property type="match status" value="1"/>
</dbReference>
<evidence type="ECO:0000313" key="18">
    <source>
        <dbReference type="EMBL" id="PIQ66744.1"/>
    </source>
</evidence>
<dbReference type="Gene3D" id="1.10.486.10">
    <property type="entry name" value="PCRA, domain 4"/>
    <property type="match status" value="1"/>
</dbReference>
<feature type="domain" description="UvrD-like helicase ATP-binding" evidence="16">
    <location>
        <begin position="11"/>
        <end position="331"/>
    </location>
</feature>
<evidence type="ECO:0000256" key="2">
    <source>
        <dbReference type="ARBA" id="ARBA00022722"/>
    </source>
</evidence>
<dbReference type="GO" id="GO:0003677">
    <property type="term" value="F:DNA binding"/>
    <property type="evidence" value="ECO:0007669"/>
    <property type="project" value="UniProtKB-KW"/>
</dbReference>
<keyword evidence="8 15" id="KW-0067">ATP-binding</keyword>
<keyword evidence="2" id="KW-0540">Nuclease</keyword>
<evidence type="ECO:0000259" key="17">
    <source>
        <dbReference type="PROSITE" id="PS51217"/>
    </source>
</evidence>
<feature type="binding site" evidence="15">
    <location>
        <begin position="32"/>
        <end position="39"/>
    </location>
    <ligand>
        <name>ATP</name>
        <dbReference type="ChEBI" id="CHEBI:30616"/>
    </ligand>
</feature>
<keyword evidence="7" id="KW-0269">Exonuclease</keyword>